<dbReference type="Proteomes" id="UP000095472">
    <property type="component" value="Chromosome"/>
</dbReference>
<proteinExistence type="predicted"/>
<protein>
    <submittedName>
        <fullName evidence="1">PAS domain S-box protein</fullName>
    </submittedName>
</protein>
<gene>
    <name evidence="1" type="ORF">BH720_009155</name>
</gene>
<evidence type="ECO:0000313" key="1">
    <source>
        <dbReference type="EMBL" id="XPM65727.1"/>
    </source>
</evidence>
<organism evidence="1 2">
    <name type="scientific">Desertifilum tharense IPPAS B-1220</name>
    <dbReference type="NCBI Taxonomy" id="1781255"/>
    <lineage>
        <taxon>Bacteria</taxon>
        <taxon>Bacillati</taxon>
        <taxon>Cyanobacteriota</taxon>
        <taxon>Cyanophyceae</taxon>
        <taxon>Desertifilales</taxon>
        <taxon>Desertifilaceae</taxon>
        <taxon>Desertifilum</taxon>
    </lineage>
</organism>
<dbReference type="EMBL" id="CP182909">
    <property type="protein sequence ID" value="XPM65727.1"/>
    <property type="molecule type" value="Genomic_DNA"/>
</dbReference>
<accession>A0ACD5GXW9</accession>
<name>A0ACD5GXW9_9CYAN</name>
<keyword evidence="2" id="KW-1185">Reference proteome</keyword>
<evidence type="ECO:0000313" key="2">
    <source>
        <dbReference type="Proteomes" id="UP000095472"/>
    </source>
</evidence>
<reference evidence="1 2" key="1">
    <citation type="journal article" date="2016" name="Genome Announc.">
        <title>Draft Genome Sequence of the Thermotolerant Cyanobacterium Desertifilum sp. IPPAS B-1220.</title>
        <authorList>
            <person name="Mironov K.S."/>
            <person name="Sinetova M.A."/>
            <person name="Bolatkhan K."/>
            <person name="Zayadan B.K."/>
            <person name="Ustinova V.V."/>
            <person name="Kupriyanova E.V."/>
            <person name="Skrypnik A.N."/>
            <person name="Gogoleva N.E."/>
            <person name="Gogolev Y.V."/>
            <person name="Los D.A."/>
        </authorList>
    </citation>
    <scope>NUCLEOTIDE SEQUENCE [LARGE SCALE GENOMIC DNA]</scope>
    <source>
        <strain evidence="1 2">IPPAS B-1220</strain>
    </source>
</reference>
<sequence length="164" mass="19046">MLERVQLVVVGLDCEGRVDYVNTFFLKLTGYQQAEVLGKCWFELCIPSTHRQLMQRTFTEILTDNRHSYYQNSILTKAKEERFIAWNNTLLCDSVGKIVGTISIGEDITERQKIEQMKNEFIGIVSHELRTPLTAIRASLGLLRTGIYDNRPDKFKRMIEIAYH</sequence>